<feature type="transmembrane region" description="Helical" evidence="1">
    <location>
        <begin position="33"/>
        <end position="57"/>
    </location>
</feature>
<evidence type="ECO:0000313" key="2">
    <source>
        <dbReference type="EMBL" id="MPC16902.1"/>
    </source>
</evidence>
<feature type="transmembrane region" description="Helical" evidence="1">
    <location>
        <begin position="77"/>
        <end position="97"/>
    </location>
</feature>
<keyword evidence="3" id="KW-1185">Reference proteome</keyword>
<dbReference type="EMBL" id="VSRR010000547">
    <property type="protein sequence ID" value="MPC16902.1"/>
    <property type="molecule type" value="Genomic_DNA"/>
</dbReference>
<protein>
    <submittedName>
        <fullName evidence="2">Uncharacterized protein</fullName>
    </submittedName>
</protein>
<evidence type="ECO:0000256" key="1">
    <source>
        <dbReference type="SAM" id="Phobius"/>
    </source>
</evidence>
<gene>
    <name evidence="2" type="ORF">E2C01_009739</name>
</gene>
<dbReference type="AlphaFoldDB" id="A0A5B7D6J3"/>
<reference evidence="2 3" key="1">
    <citation type="submission" date="2019-05" db="EMBL/GenBank/DDBJ databases">
        <title>Another draft genome of Portunus trituberculatus and its Hox gene families provides insights of decapod evolution.</title>
        <authorList>
            <person name="Jeong J.-H."/>
            <person name="Song I."/>
            <person name="Kim S."/>
            <person name="Choi T."/>
            <person name="Kim D."/>
            <person name="Ryu S."/>
            <person name="Kim W."/>
        </authorList>
    </citation>
    <scope>NUCLEOTIDE SEQUENCE [LARGE SCALE GENOMIC DNA]</scope>
    <source>
        <tissue evidence="2">Muscle</tissue>
    </source>
</reference>
<keyword evidence="1" id="KW-0472">Membrane</keyword>
<keyword evidence="1" id="KW-1133">Transmembrane helix</keyword>
<accession>A0A5B7D6J3</accession>
<dbReference type="Proteomes" id="UP000324222">
    <property type="component" value="Unassembled WGS sequence"/>
</dbReference>
<proteinExistence type="predicted"/>
<sequence>MRTKSSGFTLGNREPIMLSLGPSRRGLPSNKEAAVLTVQVVVVVVAVAVTVVVGKGLSQLRSPPLSKSRFIKPSKPVPGAAAVVALVVGVAGVARLTKLGIFINYGSGNLAAWDFFRGRQVKQNLSIIMSGDLSIGCRACSGSRSGGGVTGRSLCLYPGTFHDQLVSLQHVYPPMPSSLSSISETSRYRLARKEAHEEWSSIMRSRSGWDAGLSW</sequence>
<name>A0A5B7D6J3_PORTR</name>
<organism evidence="2 3">
    <name type="scientific">Portunus trituberculatus</name>
    <name type="common">Swimming crab</name>
    <name type="synonym">Neptunus trituberculatus</name>
    <dbReference type="NCBI Taxonomy" id="210409"/>
    <lineage>
        <taxon>Eukaryota</taxon>
        <taxon>Metazoa</taxon>
        <taxon>Ecdysozoa</taxon>
        <taxon>Arthropoda</taxon>
        <taxon>Crustacea</taxon>
        <taxon>Multicrustacea</taxon>
        <taxon>Malacostraca</taxon>
        <taxon>Eumalacostraca</taxon>
        <taxon>Eucarida</taxon>
        <taxon>Decapoda</taxon>
        <taxon>Pleocyemata</taxon>
        <taxon>Brachyura</taxon>
        <taxon>Eubrachyura</taxon>
        <taxon>Portunoidea</taxon>
        <taxon>Portunidae</taxon>
        <taxon>Portuninae</taxon>
        <taxon>Portunus</taxon>
    </lineage>
</organism>
<keyword evidence="1" id="KW-0812">Transmembrane</keyword>
<comment type="caution">
    <text evidence="2">The sequence shown here is derived from an EMBL/GenBank/DDBJ whole genome shotgun (WGS) entry which is preliminary data.</text>
</comment>
<evidence type="ECO:0000313" key="3">
    <source>
        <dbReference type="Proteomes" id="UP000324222"/>
    </source>
</evidence>